<accession>A0ABV5YUI0</accession>
<dbReference type="InterPro" id="IPR029063">
    <property type="entry name" value="SAM-dependent_MTases_sf"/>
</dbReference>
<sequence length="265" mass="28853">MADREPLPRRINATAPNDARMYDYALGGKDNYSADRVASERVVAALPTAINAVRENRQFMRRAVRHMLSLGIRQFLDLGCGLPGRGNVHELVHEKDPEATVVYIDNDPVPVTHFQALLSSSTTATAIHADIRRPDEILSDPDVTRLIDFSRPVGVLMVAVLHYIVDADDPAGIVAAFSEPLVPGSHLAICHFTSEGWGPEDLDFLNGLAEGAGVPVVLRDRKQITALLGGLDLIEPGLVLPPRWRPDRPARAPSGWLLAGMSRKG</sequence>
<keyword evidence="1" id="KW-0489">Methyltransferase</keyword>
<dbReference type="GO" id="GO:0008168">
    <property type="term" value="F:methyltransferase activity"/>
    <property type="evidence" value="ECO:0007669"/>
    <property type="project" value="UniProtKB-KW"/>
</dbReference>
<keyword evidence="2" id="KW-1185">Reference proteome</keyword>
<dbReference type="EMBL" id="JBHLZP010000410">
    <property type="protein sequence ID" value="MFB9837694.1"/>
    <property type="molecule type" value="Genomic_DNA"/>
</dbReference>
<dbReference type="InterPro" id="IPR006764">
    <property type="entry name" value="SAM_dep_MeTrfase_SAV2177_type"/>
</dbReference>
<dbReference type="Proteomes" id="UP001589627">
    <property type="component" value="Unassembled WGS sequence"/>
</dbReference>
<dbReference type="SUPFAM" id="SSF53335">
    <property type="entry name" value="S-adenosyl-L-methionine-dependent methyltransferases"/>
    <property type="match status" value="1"/>
</dbReference>
<dbReference type="EC" id="2.1.1.-" evidence="1"/>
<evidence type="ECO:0000313" key="2">
    <source>
        <dbReference type="Proteomes" id="UP001589627"/>
    </source>
</evidence>
<proteinExistence type="predicted"/>
<name>A0ABV5YUI0_9ACTN</name>
<dbReference type="GO" id="GO:0032259">
    <property type="term" value="P:methylation"/>
    <property type="evidence" value="ECO:0007669"/>
    <property type="project" value="UniProtKB-KW"/>
</dbReference>
<comment type="caution">
    <text evidence="1">The sequence shown here is derived from an EMBL/GenBank/DDBJ whole genome shotgun (WGS) entry which is preliminary data.</text>
</comment>
<reference evidence="1 2" key="1">
    <citation type="submission" date="2024-09" db="EMBL/GenBank/DDBJ databases">
        <authorList>
            <person name="Sun Q."/>
            <person name="Mori K."/>
        </authorList>
    </citation>
    <scope>NUCLEOTIDE SEQUENCE [LARGE SCALE GENOMIC DNA]</scope>
    <source>
        <strain evidence="1 2">TBRC 0563</strain>
    </source>
</reference>
<evidence type="ECO:0000313" key="1">
    <source>
        <dbReference type="EMBL" id="MFB9837694.1"/>
    </source>
</evidence>
<keyword evidence="1" id="KW-0808">Transferase</keyword>
<protein>
    <submittedName>
        <fullName evidence="1">SAM-dependent methyltransferase</fullName>
        <ecNumber evidence="1">2.1.1.-</ecNumber>
    </submittedName>
</protein>
<dbReference type="PIRSF" id="PIRSF017393">
    <property type="entry name" value="MTase_SAV2177"/>
    <property type="match status" value="1"/>
</dbReference>
<gene>
    <name evidence="1" type="ORF">ACFFNX_36585</name>
</gene>
<organism evidence="1 2">
    <name type="scientific">Actinoallomurus acaciae</name>
    <dbReference type="NCBI Taxonomy" id="502577"/>
    <lineage>
        <taxon>Bacteria</taxon>
        <taxon>Bacillati</taxon>
        <taxon>Actinomycetota</taxon>
        <taxon>Actinomycetes</taxon>
        <taxon>Streptosporangiales</taxon>
        <taxon>Thermomonosporaceae</taxon>
        <taxon>Actinoallomurus</taxon>
    </lineage>
</organism>
<dbReference type="Pfam" id="PF04672">
    <property type="entry name" value="Methyltransf_19"/>
    <property type="match status" value="1"/>
</dbReference>
<dbReference type="Gene3D" id="3.40.50.150">
    <property type="entry name" value="Vaccinia Virus protein VP39"/>
    <property type="match status" value="1"/>
</dbReference>
<dbReference type="RefSeq" id="WP_378210576.1">
    <property type="nucleotide sequence ID" value="NZ_JBHLZP010000410.1"/>
</dbReference>